<evidence type="ECO:0000313" key="2">
    <source>
        <dbReference type="EMBL" id="BBH91719.1"/>
    </source>
</evidence>
<dbReference type="SMART" id="SM00530">
    <property type="entry name" value="HTH_XRE"/>
    <property type="match status" value="1"/>
</dbReference>
<sequence length="80" mass="9356">MLRLMLKEILAEKKISQSELARRSKVHRRTIRRYCNDPYHKARTDILGKLATALKIEAAQLLQTVLPNDAHHQERSRPDL</sequence>
<dbReference type="CDD" id="cd00093">
    <property type="entry name" value="HTH_XRE"/>
    <property type="match status" value="1"/>
</dbReference>
<dbReference type="PROSITE" id="PS50943">
    <property type="entry name" value="HTH_CROC1"/>
    <property type="match status" value="1"/>
</dbReference>
<name>A0A455SX69_9CHLR</name>
<dbReference type="AlphaFoldDB" id="A0A455SX69"/>
<dbReference type="EMBL" id="AP019376">
    <property type="protein sequence ID" value="BBH91719.1"/>
    <property type="molecule type" value="Genomic_DNA"/>
</dbReference>
<dbReference type="SUPFAM" id="SSF47413">
    <property type="entry name" value="lambda repressor-like DNA-binding domains"/>
    <property type="match status" value="1"/>
</dbReference>
<dbReference type="InterPro" id="IPR001387">
    <property type="entry name" value="Cro/C1-type_HTH"/>
</dbReference>
<reference evidence="2" key="1">
    <citation type="submission" date="2018-12" db="EMBL/GenBank/DDBJ databases">
        <title>Novel natural products biosynthetic potential of the class Ktedonobacteria.</title>
        <authorList>
            <person name="Zheng Y."/>
            <person name="Saitou A."/>
            <person name="Wang C.M."/>
            <person name="Toyoda A."/>
            <person name="Minakuchi Y."/>
            <person name="Sekiguchi Y."/>
            <person name="Ueda K."/>
            <person name="Takano H."/>
            <person name="Sakai Y."/>
            <person name="Yokota A."/>
            <person name="Yabe S."/>
        </authorList>
    </citation>
    <scope>NUCLEOTIDE SEQUENCE</scope>
    <source>
        <strain evidence="2">COM3</strain>
    </source>
</reference>
<dbReference type="GO" id="GO:0003677">
    <property type="term" value="F:DNA binding"/>
    <property type="evidence" value="ECO:0007669"/>
    <property type="project" value="InterPro"/>
</dbReference>
<proteinExistence type="predicted"/>
<dbReference type="Gene3D" id="1.10.260.40">
    <property type="entry name" value="lambda repressor-like DNA-binding domains"/>
    <property type="match status" value="1"/>
</dbReference>
<organism evidence="2">
    <name type="scientific">Thermosporothrix sp. COM3</name>
    <dbReference type="NCBI Taxonomy" id="2490863"/>
    <lineage>
        <taxon>Bacteria</taxon>
        <taxon>Bacillati</taxon>
        <taxon>Chloroflexota</taxon>
        <taxon>Ktedonobacteria</taxon>
        <taxon>Ktedonobacterales</taxon>
        <taxon>Thermosporotrichaceae</taxon>
        <taxon>Thermosporothrix</taxon>
    </lineage>
</organism>
<dbReference type="InterPro" id="IPR010982">
    <property type="entry name" value="Lambda_DNA-bd_dom_sf"/>
</dbReference>
<dbReference type="Pfam" id="PF13443">
    <property type="entry name" value="HTH_26"/>
    <property type="match status" value="1"/>
</dbReference>
<feature type="domain" description="HTH cro/C1-type" evidence="1">
    <location>
        <begin position="6"/>
        <end position="61"/>
    </location>
</feature>
<gene>
    <name evidence="2" type="ORF">KTC_64700</name>
</gene>
<protein>
    <recommendedName>
        <fullName evidence="1">HTH cro/C1-type domain-containing protein</fullName>
    </recommendedName>
</protein>
<accession>A0A455SX69</accession>
<evidence type="ECO:0000259" key="1">
    <source>
        <dbReference type="PROSITE" id="PS50943"/>
    </source>
</evidence>